<dbReference type="GO" id="GO:0016020">
    <property type="term" value="C:membrane"/>
    <property type="evidence" value="ECO:0007669"/>
    <property type="project" value="UniProtKB-SubCell"/>
</dbReference>
<dbReference type="PANTHER" id="PTHR24049">
    <property type="entry name" value="CRUMBS FAMILY MEMBER"/>
    <property type="match status" value="1"/>
</dbReference>
<dbReference type="GO" id="GO:0005509">
    <property type="term" value="F:calcium ion binding"/>
    <property type="evidence" value="ECO:0007669"/>
    <property type="project" value="InterPro"/>
</dbReference>
<evidence type="ECO:0000259" key="7">
    <source>
        <dbReference type="PROSITE" id="PS50026"/>
    </source>
</evidence>
<sequence length="658" mass="73727">MNLIPFLALYYVVSGSKIRKLIDFLDKDAPGDIEKSPNYNEESVAFQRNKNFNPCLENREICANKGKCRNEDGNFYCVCPVTHYGKTCEHVADQTNCVKNLCQNNSTCVSTKNRRSIVNTVLLKELRLAKGVKEPLTDKELEEIDIQVDYECICRKGYFGGLCDESELERNCQEVHCLGRGKGIIDKDGNCHCECEKQYFGERCEQLSACYDTQCENGGICEDQVDLVERGGAKTVTATCKCPGTVEIIGGTVTGENCEKLEIPNSIPQELVPCTDGRNSALYFKKLISQIDIGLDKDITELETIQNDYHDGKTRNGQMTTSWCENNGKCVPEVIRVSTSRAYYIHSCECTDPLTDGYYCEYKRHDACSLTREEVARGARWDEKCTDSMHGACVDINGQATCVCKPDYTGDTCEVFDPCARHPCKHGDCIPIPSSADVAFGTNRYQCLCPLSAKLDTENNDCVEINEKKCAKGVCGNGRCVPCESDIPYDDDLMPLCNHNEKLQGFRCLCDSGYLPPYCKIHTNPCYHNLCQNSATCHADPKTKSYDCQCVNGTRGSLCETVDDSCDAFGSKICDNGECINDEYYHRGFSCDCFEGWEGLDCDIPIGSMVIWWRRLETHYQFTMPLLACFLSLSVIFPLIFWSRRGRGGQETVKKVEA</sequence>
<evidence type="ECO:0000256" key="2">
    <source>
        <dbReference type="ARBA" id="ARBA00022729"/>
    </source>
</evidence>
<dbReference type="GO" id="GO:0005737">
    <property type="term" value="C:cytoplasm"/>
    <property type="evidence" value="ECO:0007669"/>
    <property type="project" value="EnsemblMetazoa"/>
</dbReference>
<evidence type="ECO:0000313" key="8">
    <source>
        <dbReference type="EMBL" id="CAP33685.2"/>
    </source>
</evidence>
<feature type="domain" description="EGF-like" evidence="7">
    <location>
        <begin position="562"/>
        <end position="603"/>
    </location>
</feature>
<feature type="disulfide bond" evidence="5">
    <location>
        <begin position="593"/>
        <end position="602"/>
    </location>
</feature>
<dbReference type="SUPFAM" id="SSF57196">
    <property type="entry name" value="EGF/Laminin"/>
    <property type="match status" value="2"/>
</dbReference>
<protein>
    <submittedName>
        <fullName evidence="8">Protein CBR-SPE-9</fullName>
    </submittedName>
</protein>
<keyword evidence="1 5" id="KW-0245">EGF-like domain</keyword>
<dbReference type="InterPro" id="IPR000742">
    <property type="entry name" value="EGF"/>
</dbReference>
<dbReference type="PROSITE" id="PS00022">
    <property type="entry name" value="EGF_1"/>
    <property type="match status" value="5"/>
</dbReference>
<feature type="disulfide bond" evidence="5">
    <location>
        <begin position="79"/>
        <end position="88"/>
    </location>
</feature>
<name>A8XM10_CAEBR</name>
<organism evidence="8 9">
    <name type="scientific">Caenorhabditis briggsae</name>
    <dbReference type="NCBI Taxonomy" id="6238"/>
    <lineage>
        <taxon>Eukaryota</taxon>
        <taxon>Metazoa</taxon>
        <taxon>Ecdysozoa</taxon>
        <taxon>Nematoda</taxon>
        <taxon>Chromadorea</taxon>
        <taxon>Rhabditida</taxon>
        <taxon>Rhabditina</taxon>
        <taxon>Rhabditomorpha</taxon>
        <taxon>Rhabditoidea</taxon>
        <taxon>Rhabditidae</taxon>
        <taxon>Peloderinae</taxon>
        <taxon>Caenorhabditis</taxon>
    </lineage>
</organism>
<feature type="disulfide bond" evidence="5">
    <location>
        <begin position="550"/>
        <end position="559"/>
    </location>
</feature>
<feature type="domain" description="EGF-like" evidence="7">
    <location>
        <begin position="522"/>
        <end position="560"/>
    </location>
</feature>
<keyword evidence="6" id="KW-0472">Membrane</keyword>
<keyword evidence="6" id="KW-1133">Transmembrane helix</keyword>
<gene>
    <name evidence="10" type="primary">spe-9</name>
    <name evidence="8" type="synonym">Cbr-spe-9</name>
    <name evidence="10" type="ORF">CBG15356</name>
    <name evidence="8" type="ORF">CBG_15356</name>
</gene>
<feature type="disulfide bond" evidence="5">
    <location>
        <begin position="531"/>
        <end position="548"/>
    </location>
</feature>
<dbReference type="CDD" id="cd00054">
    <property type="entry name" value="EGF_CA"/>
    <property type="match status" value="1"/>
</dbReference>
<keyword evidence="2" id="KW-0732">Signal</keyword>
<dbReference type="PROSITE" id="PS01186">
    <property type="entry name" value="EGF_2"/>
    <property type="match status" value="1"/>
</dbReference>
<evidence type="ECO:0000256" key="4">
    <source>
        <dbReference type="ARBA" id="ARBA00023157"/>
    </source>
</evidence>
<keyword evidence="4 5" id="KW-1015">Disulfide bond</keyword>
<dbReference type="InterPro" id="IPR001881">
    <property type="entry name" value="EGF-like_Ca-bd_dom"/>
</dbReference>
<dbReference type="EMBL" id="HE601520">
    <property type="protein sequence ID" value="CAP33685.2"/>
    <property type="molecule type" value="Genomic_DNA"/>
</dbReference>
<reference evidence="8 9" key="2">
    <citation type="journal article" date="2011" name="PLoS Genet.">
        <title>Caenorhabditis briggsae recombinant inbred line genotypes reveal inter-strain incompatibility and the evolution of recombination.</title>
        <authorList>
            <person name="Ross J.A."/>
            <person name="Koboldt D.C."/>
            <person name="Staisch J.E."/>
            <person name="Chamberlin H.M."/>
            <person name="Gupta B.P."/>
            <person name="Miller R.D."/>
            <person name="Baird S.E."/>
            <person name="Haag E.S."/>
        </authorList>
    </citation>
    <scope>NUCLEOTIDE SEQUENCE [LARGE SCALE GENOMIC DNA]</scope>
    <source>
        <strain evidence="8 9">AF16</strain>
    </source>
</reference>
<dbReference type="GO" id="GO:0007338">
    <property type="term" value="P:single fertilization"/>
    <property type="evidence" value="ECO:0007669"/>
    <property type="project" value="EnsemblMetazoa"/>
</dbReference>
<keyword evidence="6" id="KW-0812">Transmembrane</keyword>
<keyword evidence="9" id="KW-1185">Reference proteome</keyword>
<dbReference type="PROSITE" id="PS00010">
    <property type="entry name" value="ASX_HYDROXYL"/>
    <property type="match status" value="1"/>
</dbReference>
<dbReference type="eggNOG" id="KOG1217">
    <property type="taxonomic scope" value="Eukaryota"/>
</dbReference>
<dbReference type="GO" id="GO:0009986">
    <property type="term" value="C:cell surface"/>
    <property type="evidence" value="ECO:0007669"/>
    <property type="project" value="EnsemblMetazoa"/>
</dbReference>
<dbReference type="PANTHER" id="PTHR24049:SF22">
    <property type="entry name" value="DROSOPHILA CRUMBS HOMOLOG"/>
    <property type="match status" value="1"/>
</dbReference>
<evidence type="ECO:0000256" key="6">
    <source>
        <dbReference type="SAM" id="Phobius"/>
    </source>
</evidence>
<evidence type="ECO:0000256" key="1">
    <source>
        <dbReference type="ARBA" id="ARBA00022536"/>
    </source>
</evidence>
<accession>A8XM10</accession>
<dbReference type="InterPro" id="IPR000152">
    <property type="entry name" value="EGF-type_Asp/Asn_hydroxyl_site"/>
</dbReference>
<dbReference type="OMA" id="GDCIPIP"/>
<dbReference type="SMART" id="SM00179">
    <property type="entry name" value="EGF_CA"/>
    <property type="match status" value="4"/>
</dbReference>
<comment type="caution">
    <text evidence="5">Lacks conserved residue(s) required for the propagation of feature annotation.</text>
</comment>
<feature type="transmembrane region" description="Helical" evidence="6">
    <location>
        <begin position="622"/>
        <end position="642"/>
    </location>
</feature>
<dbReference type="PROSITE" id="PS50026">
    <property type="entry name" value="EGF_3"/>
    <property type="match status" value="3"/>
</dbReference>
<evidence type="ECO:0000256" key="3">
    <source>
        <dbReference type="ARBA" id="ARBA00022737"/>
    </source>
</evidence>
<dbReference type="Gene3D" id="2.10.25.10">
    <property type="entry name" value="Laminin"/>
    <property type="match status" value="5"/>
</dbReference>
<dbReference type="FunFam" id="2.10.25.10:FF:001526">
    <property type="entry name" value="Sperm transmembrane protein 9"/>
    <property type="match status" value="1"/>
</dbReference>
<feature type="disulfide bond" evidence="5">
    <location>
        <begin position="574"/>
        <end position="591"/>
    </location>
</feature>
<dbReference type="HOGENOM" id="CLU_027231_0_0_1"/>
<dbReference type="WormBase" id="CBG15356">
    <property type="protein sequence ID" value="CBP09910"/>
    <property type="gene ID" value="WBGene00035655"/>
    <property type="gene designation" value="Cbr-spe-9"/>
</dbReference>
<proteinExistence type="predicted"/>
<evidence type="ECO:0000313" key="9">
    <source>
        <dbReference type="Proteomes" id="UP000008549"/>
    </source>
</evidence>
<evidence type="ECO:0000313" key="10">
    <source>
        <dbReference type="WormBase" id="CBG15356"/>
    </source>
</evidence>
<dbReference type="Proteomes" id="UP000008549">
    <property type="component" value="Unassembled WGS sequence"/>
</dbReference>
<dbReference type="AlphaFoldDB" id="A8XM10"/>
<reference evidence="8 9" key="1">
    <citation type="journal article" date="2003" name="PLoS Biol.">
        <title>The genome sequence of Caenorhabditis briggsae: a platform for comparative genomics.</title>
        <authorList>
            <person name="Stein L.D."/>
            <person name="Bao Z."/>
            <person name="Blasiar D."/>
            <person name="Blumenthal T."/>
            <person name="Brent M.R."/>
            <person name="Chen N."/>
            <person name="Chinwalla A."/>
            <person name="Clarke L."/>
            <person name="Clee C."/>
            <person name="Coghlan A."/>
            <person name="Coulson A."/>
            <person name="D'Eustachio P."/>
            <person name="Fitch D.H."/>
            <person name="Fulton L.A."/>
            <person name="Fulton R.E."/>
            <person name="Griffiths-Jones S."/>
            <person name="Harris T.W."/>
            <person name="Hillier L.W."/>
            <person name="Kamath R."/>
            <person name="Kuwabara P.E."/>
            <person name="Mardis E.R."/>
            <person name="Marra M.A."/>
            <person name="Miner T.L."/>
            <person name="Minx P."/>
            <person name="Mullikin J.C."/>
            <person name="Plumb R.W."/>
            <person name="Rogers J."/>
            <person name="Schein J.E."/>
            <person name="Sohrmann M."/>
            <person name="Spieth J."/>
            <person name="Stajich J.E."/>
            <person name="Wei C."/>
            <person name="Willey D."/>
            <person name="Wilson R.K."/>
            <person name="Durbin R."/>
            <person name="Waterston R.H."/>
        </authorList>
    </citation>
    <scope>NUCLEOTIDE SEQUENCE [LARGE SCALE GENOMIC DNA]</scope>
    <source>
        <strain evidence="8 9">AF16</strain>
    </source>
</reference>
<dbReference type="InterPro" id="IPR051022">
    <property type="entry name" value="Notch_Cell-Fate_Det"/>
</dbReference>
<dbReference type="InParanoid" id="A8XM10"/>
<dbReference type="STRING" id="6238.A8XM10"/>
<feature type="domain" description="EGF-like" evidence="7">
    <location>
        <begin position="51"/>
        <end position="89"/>
    </location>
</feature>
<keyword evidence="3" id="KW-0677">Repeat</keyword>
<dbReference type="SMART" id="SM00181">
    <property type="entry name" value="EGF"/>
    <property type="match status" value="9"/>
</dbReference>
<dbReference type="GO" id="GO:0031143">
    <property type="term" value="C:pseudopodium"/>
    <property type="evidence" value="ECO:0007669"/>
    <property type="project" value="EnsemblMetazoa"/>
</dbReference>
<evidence type="ECO:0000256" key="5">
    <source>
        <dbReference type="PROSITE-ProRule" id="PRU00076"/>
    </source>
</evidence>